<keyword evidence="5 10" id="KW-0813">Transport</keyword>
<gene>
    <name evidence="10" type="primary">lolA</name>
    <name evidence="11" type="ORF">C8D76_12212</name>
</gene>
<keyword evidence="11" id="KW-0449">Lipoprotein</keyword>
<evidence type="ECO:0000256" key="7">
    <source>
        <dbReference type="ARBA" id="ARBA00022764"/>
    </source>
</evidence>
<comment type="similarity">
    <text evidence="2 10">Belongs to the LolA family.</text>
</comment>
<dbReference type="GO" id="GO:0042953">
    <property type="term" value="P:lipoprotein transport"/>
    <property type="evidence" value="ECO:0007669"/>
    <property type="project" value="InterPro"/>
</dbReference>
<dbReference type="PANTHER" id="PTHR35869">
    <property type="entry name" value="OUTER-MEMBRANE LIPOPROTEIN CARRIER PROTEIN"/>
    <property type="match status" value="1"/>
</dbReference>
<dbReference type="Gene3D" id="2.50.20.10">
    <property type="entry name" value="Lipoprotein localisation LolA/LolB/LppX"/>
    <property type="match status" value="1"/>
</dbReference>
<name>A0A2U0SK64_9PAST</name>
<dbReference type="SUPFAM" id="SSF89392">
    <property type="entry name" value="Prokaryotic lipoproteins and lipoprotein localization factors"/>
    <property type="match status" value="1"/>
</dbReference>
<keyword evidence="8 10" id="KW-0653">Protein transport</keyword>
<feature type="chain" id="PRO_5015794286" description="Outer-membrane lipoprotein carrier protein" evidence="10">
    <location>
        <begin position="50"/>
        <end position="234"/>
    </location>
</feature>
<evidence type="ECO:0000256" key="9">
    <source>
        <dbReference type="ARBA" id="ARBA00023186"/>
    </source>
</evidence>
<accession>A0A2U0SK64</accession>
<proteinExistence type="inferred from homology"/>
<organism evidence="11 12">
    <name type="scientific">Alitibacter langaaensis DSM 22999</name>
    <dbReference type="NCBI Taxonomy" id="1122935"/>
    <lineage>
        <taxon>Bacteria</taxon>
        <taxon>Pseudomonadati</taxon>
        <taxon>Pseudomonadota</taxon>
        <taxon>Gammaproteobacteria</taxon>
        <taxon>Pasteurellales</taxon>
        <taxon>Pasteurellaceae</taxon>
        <taxon>Alitibacter</taxon>
    </lineage>
</organism>
<dbReference type="EMBL" id="QENU01000022">
    <property type="protein sequence ID" value="PVX31738.1"/>
    <property type="molecule type" value="Genomic_DNA"/>
</dbReference>
<feature type="signal peptide" evidence="10">
    <location>
        <begin position="1"/>
        <end position="49"/>
    </location>
</feature>
<dbReference type="GO" id="GO:0044874">
    <property type="term" value="P:lipoprotein localization to outer membrane"/>
    <property type="evidence" value="ECO:0007669"/>
    <property type="project" value="UniProtKB-UniRule"/>
</dbReference>
<keyword evidence="12" id="KW-1185">Reference proteome</keyword>
<dbReference type="InterPro" id="IPR029046">
    <property type="entry name" value="LolA/LolB/LppX"/>
</dbReference>
<comment type="subcellular location">
    <subcellularLocation>
        <location evidence="1 10">Periplasm</location>
    </subcellularLocation>
</comment>
<comment type="caution">
    <text evidence="11">The sequence shown here is derived from an EMBL/GenBank/DDBJ whole genome shotgun (WGS) entry which is preliminary data.</text>
</comment>
<dbReference type="NCBIfam" id="TIGR00547">
    <property type="entry name" value="lolA"/>
    <property type="match status" value="1"/>
</dbReference>
<dbReference type="AlphaFoldDB" id="A0A2U0SK64"/>
<dbReference type="RefSeq" id="WP_116632534.1">
    <property type="nucleotide sequence ID" value="NZ_QENU01000022.1"/>
</dbReference>
<dbReference type="HAMAP" id="MF_00240">
    <property type="entry name" value="LolA"/>
    <property type="match status" value="1"/>
</dbReference>
<evidence type="ECO:0000256" key="3">
    <source>
        <dbReference type="ARBA" id="ARBA00011245"/>
    </source>
</evidence>
<keyword evidence="9 10" id="KW-0143">Chaperone</keyword>
<comment type="subunit">
    <text evidence="3 10">Monomer.</text>
</comment>
<evidence type="ECO:0000313" key="12">
    <source>
        <dbReference type="Proteomes" id="UP000245909"/>
    </source>
</evidence>
<dbReference type="InterPro" id="IPR004564">
    <property type="entry name" value="OM_lipoprot_carrier_LolA-like"/>
</dbReference>
<comment type="function">
    <text evidence="10">Participates in the translocation of lipoproteins from the inner membrane to the outer membrane. Only forms a complex with a lipoprotein if the residue after the N-terminal Cys is not an aspartate (The Asp acts as a targeting signal to indicate that the lipoprotein should stay in the inner membrane).</text>
</comment>
<evidence type="ECO:0000256" key="1">
    <source>
        <dbReference type="ARBA" id="ARBA00004418"/>
    </source>
</evidence>
<keyword evidence="6 10" id="KW-0732">Signal</keyword>
<dbReference type="PANTHER" id="PTHR35869:SF1">
    <property type="entry name" value="OUTER-MEMBRANE LIPOPROTEIN CARRIER PROTEIN"/>
    <property type="match status" value="1"/>
</dbReference>
<protein>
    <recommendedName>
        <fullName evidence="4 10">Outer-membrane lipoprotein carrier protein</fullName>
    </recommendedName>
</protein>
<dbReference type="Pfam" id="PF03548">
    <property type="entry name" value="LolA"/>
    <property type="match status" value="1"/>
</dbReference>
<dbReference type="GO" id="GO:0030288">
    <property type="term" value="C:outer membrane-bounded periplasmic space"/>
    <property type="evidence" value="ECO:0007669"/>
    <property type="project" value="TreeGrafter"/>
</dbReference>
<evidence type="ECO:0000256" key="8">
    <source>
        <dbReference type="ARBA" id="ARBA00022927"/>
    </source>
</evidence>
<evidence type="ECO:0000256" key="10">
    <source>
        <dbReference type="HAMAP-Rule" id="MF_00240"/>
    </source>
</evidence>
<evidence type="ECO:0000313" key="11">
    <source>
        <dbReference type="EMBL" id="PVX31738.1"/>
    </source>
</evidence>
<dbReference type="InterPro" id="IPR018323">
    <property type="entry name" value="OM_lipoprot_carrier_LolA_Pbac"/>
</dbReference>
<evidence type="ECO:0000256" key="5">
    <source>
        <dbReference type="ARBA" id="ARBA00022448"/>
    </source>
</evidence>
<evidence type="ECO:0000256" key="2">
    <source>
        <dbReference type="ARBA" id="ARBA00007615"/>
    </source>
</evidence>
<dbReference type="OrthoDB" id="9787361at2"/>
<evidence type="ECO:0000256" key="4">
    <source>
        <dbReference type="ARBA" id="ARBA00014035"/>
    </source>
</evidence>
<keyword evidence="7 10" id="KW-0574">Periplasm</keyword>
<evidence type="ECO:0000256" key="6">
    <source>
        <dbReference type="ARBA" id="ARBA00022729"/>
    </source>
</evidence>
<dbReference type="Proteomes" id="UP000245909">
    <property type="component" value="Unassembled WGS sequence"/>
</dbReference>
<reference evidence="11 12" key="1">
    <citation type="submission" date="2018-05" db="EMBL/GenBank/DDBJ databases">
        <title>Genomic Encyclopedia of Type Strains, Phase IV (KMG-IV): sequencing the most valuable type-strain genomes for metagenomic binning, comparative biology and taxonomic classification.</title>
        <authorList>
            <person name="Goeker M."/>
        </authorList>
    </citation>
    <scope>NUCLEOTIDE SEQUENCE [LARGE SCALE GENOMIC DNA]</scope>
    <source>
        <strain evidence="11 12">DSM 22999</strain>
    </source>
</reference>
<dbReference type="CDD" id="cd16325">
    <property type="entry name" value="LolA"/>
    <property type="match status" value="1"/>
</dbReference>
<sequence length="234" mass="26139" precursor="true">MQKTTKTLSKITNVIFSPLGAVSKTKFQKTSLFLTALLGLTLAAPAAFADAASELQNRLQKVNTFSADFAQNVSSANGKQVQSGSGKIQIKRPNLFRMENKTPQETQIISDGKTLWFYDPFVEQVTASWVSDAVNNTPFVLLTSNEKSHWQQYNVSQNSDTFVLKPKAKNSNIKQFDIRIDANGVLKGFSTIEKDGQSNLYMLRNINNNELAESLFKFSVPKGAEFDDQRKKKK</sequence>